<evidence type="ECO:0000313" key="3">
    <source>
        <dbReference type="Proteomes" id="UP000034034"/>
    </source>
</evidence>
<dbReference type="EMBL" id="CP009922">
    <property type="protein sequence ID" value="AKG44261.1"/>
    <property type="molecule type" value="Genomic_DNA"/>
</dbReference>
<feature type="compositionally biased region" description="Basic and acidic residues" evidence="1">
    <location>
        <begin position="1"/>
        <end position="17"/>
    </location>
</feature>
<dbReference type="InterPro" id="IPR008183">
    <property type="entry name" value="Aldose_1/G6P_1-epimerase"/>
</dbReference>
<dbReference type="Proteomes" id="UP000034034">
    <property type="component" value="Chromosome"/>
</dbReference>
<evidence type="ECO:0000256" key="1">
    <source>
        <dbReference type="SAM" id="MobiDB-lite"/>
    </source>
</evidence>
<dbReference type="KEGG" id="sxi:SXIM_28770"/>
<dbReference type="GO" id="GO:0005975">
    <property type="term" value="P:carbohydrate metabolic process"/>
    <property type="evidence" value="ECO:0007669"/>
    <property type="project" value="InterPro"/>
</dbReference>
<sequence>MTTDDSDRPDRQDDRAEQGVSLRAGGTRLTVRPDQGARLSSLLIDGTELLRQGERFGSFVMAPWCGRTREGRFRNGGISHQLPVDEGQRHAMHGTVRGRPWRTLRADERSAVFSRAIGAGEQGDPWPYAGTVTQRVELAEDGSGLTLTLGVETAEVSFPAQAGWHPWFLRHLTPGAPGAELAFSAGWQEERGDDHLPTGRRVTPLPGPWDDCFGMPEGVDVTLTWPGQLELKVASRSEWVVIYDEVAEALCVEPQSGPPNGLNTTPHLVTPIEPLEISTVWTWRRLP</sequence>
<dbReference type="InterPro" id="IPR011013">
    <property type="entry name" value="Gal_mutarotase_sf_dom"/>
</dbReference>
<dbReference type="RefSeq" id="WP_030733067.1">
    <property type="nucleotide sequence ID" value="NZ_CP009922.3"/>
</dbReference>
<accession>A0A0F7CP93</accession>
<dbReference type="HOGENOM" id="CLU_052486_3_0_11"/>
<dbReference type="AlphaFoldDB" id="A0A0F7CP93"/>
<gene>
    <name evidence="2" type="ORF">SXIM_28770</name>
</gene>
<dbReference type="InterPro" id="IPR014718">
    <property type="entry name" value="GH-type_carb-bd"/>
</dbReference>
<name>A0A0F7CP93_9ACTN</name>
<dbReference type="STRING" id="408015.SXIM_28770"/>
<dbReference type="Pfam" id="PF01263">
    <property type="entry name" value="Aldose_epim"/>
    <property type="match status" value="1"/>
</dbReference>
<protein>
    <submittedName>
        <fullName evidence="2">Aldose 1-epimerase</fullName>
    </submittedName>
</protein>
<dbReference type="Gene3D" id="2.70.98.10">
    <property type="match status" value="1"/>
</dbReference>
<keyword evidence="3" id="KW-1185">Reference proteome</keyword>
<evidence type="ECO:0000313" key="2">
    <source>
        <dbReference type="EMBL" id="AKG44261.1"/>
    </source>
</evidence>
<organism evidence="2 3">
    <name type="scientific">Streptomyces xiamenensis</name>
    <dbReference type="NCBI Taxonomy" id="408015"/>
    <lineage>
        <taxon>Bacteria</taxon>
        <taxon>Bacillati</taxon>
        <taxon>Actinomycetota</taxon>
        <taxon>Actinomycetes</taxon>
        <taxon>Kitasatosporales</taxon>
        <taxon>Streptomycetaceae</taxon>
        <taxon>Streptomyces</taxon>
    </lineage>
</organism>
<reference evidence="2" key="1">
    <citation type="submission" date="2019-08" db="EMBL/GenBank/DDBJ databases">
        <title>Complete genome sequence of a mangrove-derived Streptomyces xiamenensis.</title>
        <authorList>
            <person name="Xu J."/>
        </authorList>
    </citation>
    <scope>NUCLEOTIDE SEQUENCE</scope>
    <source>
        <strain evidence="2">318</strain>
    </source>
</reference>
<feature type="region of interest" description="Disordered" evidence="1">
    <location>
        <begin position="1"/>
        <end position="21"/>
    </location>
</feature>
<dbReference type="GO" id="GO:0030246">
    <property type="term" value="F:carbohydrate binding"/>
    <property type="evidence" value="ECO:0007669"/>
    <property type="project" value="InterPro"/>
</dbReference>
<dbReference type="GO" id="GO:0016853">
    <property type="term" value="F:isomerase activity"/>
    <property type="evidence" value="ECO:0007669"/>
    <property type="project" value="InterPro"/>
</dbReference>
<dbReference type="PATRIC" id="fig|408015.6.peg.2913"/>
<dbReference type="SUPFAM" id="SSF74650">
    <property type="entry name" value="Galactose mutarotase-like"/>
    <property type="match status" value="1"/>
</dbReference>
<proteinExistence type="predicted"/>